<gene>
    <name evidence="2" type="ORF">BLA60_10295</name>
</gene>
<dbReference type="SUPFAM" id="SSF51338">
    <property type="entry name" value="Composite domain of metallo-dependent hydrolases"/>
    <property type="match status" value="1"/>
</dbReference>
<organism evidence="2 3">
    <name type="scientific">Actinophytocola xinjiangensis</name>
    <dbReference type="NCBI Taxonomy" id="485602"/>
    <lineage>
        <taxon>Bacteria</taxon>
        <taxon>Bacillati</taxon>
        <taxon>Actinomycetota</taxon>
        <taxon>Actinomycetes</taxon>
        <taxon>Pseudonocardiales</taxon>
        <taxon>Pseudonocardiaceae</taxon>
    </lineage>
</organism>
<dbReference type="PANTHER" id="PTHR22642">
    <property type="entry name" value="IMIDAZOLONEPROPIONASE"/>
    <property type="match status" value="1"/>
</dbReference>
<dbReference type="InterPro" id="IPR011059">
    <property type="entry name" value="Metal-dep_hydrolase_composite"/>
</dbReference>
<evidence type="ECO:0000313" key="2">
    <source>
        <dbReference type="EMBL" id="OLF12349.1"/>
    </source>
</evidence>
<dbReference type="OrthoDB" id="3173428at2"/>
<dbReference type="SUPFAM" id="SSF51556">
    <property type="entry name" value="Metallo-dependent hydrolases"/>
    <property type="match status" value="1"/>
</dbReference>
<evidence type="ECO:0000259" key="1">
    <source>
        <dbReference type="Pfam" id="PF07969"/>
    </source>
</evidence>
<dbReference type="Gene3D" id="3.10.310.70">
    <property type="match status" value="1"/>
</dbReference>
<dbReference type="AlphaFoldDB" id="A0A7Z0WRD0"/>
<evidence type="ECO:0000313" key="3">
    <source>
        <dbReference type="Proteomes" id="UP000185696"/>
    </source>
</evidence>
<dbReference type="EMBL" id="MSIF01000003">
    <property type="protein sequence ID" value="OLF12349.1"/>
    <property type="molecule type" value="Genomic_DNA"/>
</dbReference>
<dbReference type="RefSeq" id="WP_075132540.1">
    <property type="nucleotide sequence ID" value="NZ_MSIF01000003.1"/>
</dbReference>
<protein>
    <recommendedName>
        <fullName evidence="1">Amidohydrolase 3 domain-containing protein</fullName>
    </recommendedName>
</protein>
<dbReference type="InterPro" id="IPR013108">
    <property type="entry name" value="Amidohydro_3"/>
</dbReference>
<feature type="domain" description="Amidohydrolase 3" evidence="1">
    <location>
        <begin position="56"/>
        <end position="538"/>
    </location>
</feature>
<name>A0A7Z0WRD0_9PSEU</name>
<dbReference type="Pfam" id="PF07969">
    <property type="entry name" value="Amidohydro_3"/>
    <property type="match status" value="1"/>
</dbReference>
<dbReference type="InterPro" id="IPR032466">
    <property type="entry name" value="Metal_Hydrolase"/>
</dbReference>
<accession>A0A7Z0WRD0</accession>
<reference evidence="2 3" key="1">
    <citation type="submission" date="2016-12" db="EMBL/GenBank/DDBJ databases">
        <title>The draft genome sequence of Actinophytocola xinjiangensis.</title>
        <authorList>
            <person name="Wang W."/>
            <person name="Yuan L."/>
        </authorList>
    </citation>
    <scope>NUCLEOTIDE SEQUENCE [LARGE SCALE GENOMIC DNA]</scope>
    <source>
        <strain evidence="2 3">CGMCC 4.4663</strain>
    </source>
</reference>
<dbReference type="PANTHER" id="PTHR22642:SF2">
    <property type="entry name" value="PROTEIN LONG AFTER FAR-RED 3"/>
    <property type="match status" value="1"/>
</dbReference>
<dbReference type="Gene3D" id="2.30.40.10">
    <property type="entry name" value="Urease, subunit C, domain 1"/>
    <property type="match status" value="1"/>
</dbReference>
<dbReference type="Proteomes" id="UP000185696">
    <property type="component" value="Unassembled WGS sequence"/>
</dbReference>
<keyword evidence="3" id="KW-1185">Reference proteome</keyword>
<dbReference type="GO" id="GO:0016810">
    <property type="term" value="F:hydrolase activity, acting on carbon-nitrogen (but not peptide) bonds"/>
    <property type="evidence" value="ECO:0007669"/>
    <property type="project" value="InterPro"/>
</dbReference>
<dbReference type="Gene3D" id="3.20.20.140">
    <property type="entry name" value="Metal-dependent hydrolases"/>
    <property type="match status" value="1"/>
</dbReference>
<proteinExistence type="predicted"/>
<sequence length="541" mass="58057">MTGASRPLDLAVVDADVLTMDERAPRVRAVGLRAGRVAVLGDTAEVLALAGDDTRVVRAAGATVVPGLIDGHAHLDREGLRAVFPSLAGLSTLDEVLARIGALAARRPPGAWLVTMPLGDPPYYEDPPGVPDRWQLDAVAGATPVFVRPIWGYWRHRLPITSVFNSAALRILGPEFLARCAEFADVERDPASGEPTGRVHERVFEPTLELMLPGEVARFDPATRVDALAASMRAYAAVGTTGVYEGHGVADEVADAYRALAARGPLATRARLPLSLPWLSAGPAGRERLRTGPVRRVAGRGEGDELLRFAGLSLGSTHGSTGRDQRAAARPYTGWAGFDYEAALTGADLVDELVACARAGVQVAAMTPDMLDVYERVDRIVPIRDLRWVFGHITDLTPADVERVRRLGLVVTTHTNRYIYKEGRAVPLRGLVDAGVPVSLGTDNVPISLFHPLWHVTARRTRDGEVVSPEQRLSRLEALRLATVGGAWLTFEQDWRGRLAVGFAGDLAVLSDDPLAVGEQGLRDLGSVLTVVAGRVVHDLT</sequence>
<comment type="caution">
    <text evidence="2">The sequence shown here is derived from an EMBL/GenBank/DDBJ whole genome shotgun (WGS) entry which is preliminary data.</text>
</comment>